<evidence type="ECO:0000313" key="7">
    <source>
        <dbReference type="Proteomes" id="UP000229757"/>
    </source>
</evidence>
<feature type="region of interest" description="Disordered" evidence="5">
    <location>
        <begin position="1"/>
        <end position="85"/>
    </location>
</feature>
<proteinExistence type="predicted"/>
<feature type="region of interest" description="Disordered" evidence="5">
    <location>
        <begin position="351"/>
        <end position="439"/>
    </location>
</feature>
<dbReference type="GO" id="GO:0051301">
    <property type="term" value="P:cell division"/>
    <property type="evidence" value="ECO:0007669"/>
    <property type="project" value="UniProtKB-KW"/>
</dbReference>
<feature type="compositionally biased region" description="Basic and acidic residues" evidence="5">
    <location>
        <begin position="425"/>
        <end position="439"/>
    </location>
</feature>
<evidence type="ECO:0000256" key="1">
    <source>
        <dbReference type="ARBA" id="ARBA00022490"/>
    </source>
</evidence>
<keyword evidence="3" id="KW-0159">Chromosome partition</keyword>
<protein>
    <submittedName>
        <fullName evidence="6">Segregation and condensation protein B</fullName>
    </submittedName>
</protein>
<dbReference type="AlphaFoldDB" id="A0A2K8KZ14"/>
<keyword evidence="4" id="KW-0131">Cell cycle</keyword>
<dbReference type="Pfam" id="PF04079">
    <property type="entry name" value="SMC_ScpB"/>
    <property type="match status" value="1"/>
</dbReference>
<dbReference type="Gene3D" id="1.10.10.10">
    <property type="entry name" value="Winged helix-like DNA-binding domain superfamily/Winged helix DNA-binding domain"/>
    <property type="match status" value="2"/>
</dbReference>
<reference evidence="6 7" key="1">
    <citation type="journal article" date="2017" name="Environ. Microbiol.">
        <title>Genomic and physiological analyses of 'Reinekea forsetii' reveal a versatile opportunistic lifestyle during spring algae blooms.</title>
        <authorList>
            <person name="Avci B."/>
            <person name="Hahnke R.L."/>
            <person name="Chafee M."/>
            <person name="Fischer T."/>
            <person name="Gruber-Vodicka H."/>
            <person name="Tegetmeyer H.E."/>
            <person name="Harder J."/>
            <person name="Fuchs B.M."/>
            <person name="Amann R.I."/>
            <person name="Teeling H."/>
        </authorList>
    </citation>
    <scope>NUCLEOTIDE SEQUENCE [LARGE SCALE GENOMIC DNA]</scope>
    <source>
        <strain evidence="6 7">Hel1_31_D35</strain>
    </source>
</reference>
<keyword evidence="7" id="KW-1185">Reference proteome</keyword>
<dbReference type="InterPro" id="IPR036390">
    <property type="entry name" value="WH_DNA-bd_sf"/>
</dbReference>
<evidence type="ECO:0000256" key="3">
    <source>
        <dbReference type="ARBA" id="ARBA00022829"/>
    </source>
</evidence>
<evidence type="ECO:0000256" key="5">
    <source>
        <dbReference type="SAM" id="MobiDB-lite"/>
    </source>
</evidence>
<dbReference type="SUPFAM" id="SSF46785">
    <property type="entry name" value="Winged helix' DNA-binding domain"/>
    <property type="match status" value="2"/>
</dbReference>
<organism evidence="6 7">
    <name type="scientific">Reinekea forsetii</name>
    <dbReference type="NCBI Taxonomy" id="1336806"/>
    <lineage>
        <taxon>Bacteria</taxon>
        <taxon>Pseudomonadati</taxon>
        <taxon>Pseudomonadota</taxon>
        <taxon>Gammaproteobacteria</taxon>
        <taxon>Oceanospirillales</taxon>
        <taxon>Saccharospirillaceae</taxon>
        <taxon>Reinekea</taxon>
    </lineage>
</organism>
<keyword evidence="2" id="KW-0132">Cell division</keyword>
<dbReference type="NCBIfam" id="TIGR00281">
    <property type="entry name" value="SMC-Scp complex subunit ScpB"/>
    <property type="match status" value="1"/>
</dbReference>
<evidence type="ECO:0000256" key="2">
    <source>
        <dbReference type="ARBA" id="ARBA00022618"/>
    </source>
</evidence>
<dbReference type="OrthoDB" id="9806226at2"/>
<evidence type="ECO:0000256" key="4">
    <source>
        <dbReference type="ARBA" id="ARBA00023306"/>
    </source>
</evidence>
<feature type="compositionally biased region" description="Acidic residues" evidence="5">
    <location>
        <begin position="56"/>
        <end position="73"/>
    </location>
</feature>
<keyword evidence="1" id="KW-0963">Cytoplasm</keyword>
<dbReference type="PANTHER" id="PTHR34298:SF2">
    <property type="entry name" value="SEGREGATION AND CONDENSATION PROTEIN B"/>
    <property type="match status" value="1"/>
</dbReference>
<dbReference type="InterPro" id="IPR036388">
    <property type="entry name" value="WH-like_DNA-bd_sf"/>
</dbReference>
<accession>A0A2K8KZ14</accession>
<sequence length="439" mass="48965">MNPTDEPIDPLTPEPENGSEIDSSQQEVSARKPKAKHQGKNQTALDALVDKYAEPNEGDVETDTDPAVYDDIEPTSSQGDNAPGAIDEELDIADSDQGDPYGGHSPERLKNILEAALFASGITLSASHLRALFEAHERPHGRIVRQLMAELIAHYSGRGLLLVEVASGYRFQTATDTASWVARLWEEKPQRYSRALMETIALIAYRQPITRGEIEDVRGVAVSSNIIRTLLEREWVRVVGHRDVPGRPAMYATTRQFLDYFSLMTLDQMPSLGEIRDMEELNPQLHLTADNDENASEDKQQAEISFSGLIEKIRDSAVSGKTGNEFIDEQLDQELQAMDKVNANFEQALAQQKAEHEHPDLQLDYDDTDSTTPEPADTDPLIAQDSVDMPAPADELVAELEPPLSEEEQWKSIQQKLAQQQALLDARENDSQREENDNE</sequence>
<feature type="compositionally biased region" description="Low complexity" evidence="5">
    <location>
        <begin position="414"/>
        <end position="424"/>
    </location>
</feature>
<dbReference type="Proteomes" id="UP000229757">
    <property type="component" value="Chromosome"/>
</dbReference>
<dbReference type="EMBL" id="CP011797">
    <property type="protein sequence ID" value="ATX77656.1"/>
    <property type="molecule type" value="Genomic_DNA"/>
</dbReference>
<dbReference type="RefSeq" id="WP_100257899.1">
    <property type="nucleotide sequence ID" value="NZ_CP011797.1"/>
</dbReference>
<dbReference type="GO" id="GO:0051304">
    <property type="term" value="P:chromosome separation"/>
    <property type="evidence" value="ECO:0007669"/>
    <property type="project" value="InterPro"/>
</dbReference>
<dbReference type="KEGG" id="rfo:REIFOR_02531"/>
<dbReference type="InterPro" id="IPR005234">
    <property type="entry name" value="ScpB_csome_segregation"/>
</dbReference>
<dbReference type="PANTHER" id="PTHR34298">
    <property type="entry name" value="SEGREGATION AND CONDENSATION PROTEIN B"/>
    <property type="match status" value="1"/>
</dbReference>
<evidence type="ECO:0000313" key="6">
    <source>
        <dbReference type="EMBL" id="ATX77656.1"/>
    </source>
</evidence>
<name>A0A2K8KZ14_9GAMM</name>
<gene>
    <name evidence="6" type="primary">scpB</name>
    <name evidence="6" type="ORF">REIFOR_02531</name>
</gene>